<dbReference type="eggNOG" id="KOG1752">
    <property type="taxonomic scope" value="Eukaryota"/>
</dbReference>
<keyword evidence="7" id="KW-0676">Redox-active center</keyword>
<dbReference type="NCBIfam" id="TIGR02180">
    <property type="entry name" value="GRX_euk"/>
    <property type="match status" value="1"/>
</dbReference>
<dbReference type="GO" id="GO:0017080">
    <property type="term" value="F:sodium channel regulator activity"/>
    <property type="evidence" value="ECO:0007669"/>
    <property type="project" value="Ensembl"/>
</dbReference>
<dbReference type="STRING" id="28377.ENSACAP00000012683"/>
<evidence type="ECO:0000256" key="2">
    <source>
        <dbReference type="ARBA" id="ARBA00007787"/>
    </source>
</evidence>
<dbReference type="GO" id="GO:0005737">
    <property type="term" value="C:cytoplasm"/>
    <property type="evidence" value="ECO:0007669"/>
    <property type="project" value="Ensembl"/>
</dbReference>
<dbReference type="InParanoid" id="G1KMZ3"/>
<evidence type="ECO:0000313" key="10">
    <source>
        <dbReference type="Proteomes" id="UP000001646"/>
    </source>
</evidence>
<keyword evidence="6" id="KW-1015">Disulfide bond</keyword>
<reference evidence="9 10" key="1">
    <citation type="submission" date="2009-12" db="EMBL/GenBank/DDBJ databases">
        <title>The Genome Sequence of Anolis carolinensis (Green Anole Lizard).</title>
        <authorList>
            <consortium name="The Genome Sequencing Platform"/>
            <person name="Di Palma F."/>
            <person name="Alfoldi J."/>
            <person name="Heiman D."/>
            <person name="Young S."/>
            <person name="Grabherr M."/>
            <person name="Johnson J."/>
            <person name="Lander E.S."/>
            <person name="Lindblad-Toh K."/>
        </authorList>
    </citation>
    <scope>NUCLEOTIDE SEQUENCE [LARGE SCALE GENOMIC DNA]</scope>
    <source>
        <strain evidence="9 10">JBL SC #1</strain>
    </source>
</reference>
<dbReference type="GO" id="GO:0045838">
    <property type="term" value="P:positive regulation of membrane potential"/>
    <property type="evidence" value="ECO:0007669"/>
    <property type="project" value="Ensembl"/>
</dbReference>
<dbReference type="InterPro" id="IPR036249">
    <property type="entry name" value="Thioredoxin-like_sf"/>
</dbReference>
<dbReference type="KEGG" id="acs:100562408"/>
<dbReference type="RefSeq" id="XP_003216420.1">
    <property type="nucleotide sequence ID" value="XM_003216372.4"/>
</dbReference>
<dbReference type="OrthoDB" id="418495at2759"/>
<evidence type="ECO:0000256" key="1">
    <source>
        <dbReference type="ARBA" id="ARBA00002549"/>
    </source>
</evidence>
<evidence type="ECO:0000256" key="6">
    <source>
        <dbReference type="ARBA" id="ARBA00023157"/>
    </source>
</evidence>
<dbReference type="GO" id="GO:0005634">
    <property type="term" value="C:nucleus"/>
    <property type="evidence" value="ECO:0007669"/>
    <property type="project" value="Ensembl"/>
</dbReference>
<dbReference type="InterPro" id="IPR047185">
    <property type="entry name" value="GLRX1"/>
</dbReference>
<dbReference type="PROSITE" id="PS51354">
    <property type="entry name" value="GLUTAREDOXIN_2"/>
    <property type="match status" value="1"/>
</dbReference>
<dbReference type="Gene3D" id="3.40.30.10">
    <property type="entry name" value="Glutaredoxin"/>
    <property type="match status" value="1"/>
</dbReference>
<dbReference type="Proteomes" id="UP000001646">
    <property type="component" value="Chromosome 2"/>
</dbReference>
<evidence type="ECO:0000256" key="7">
    <source>
        <dbReference type="ARBA" id="ARBA00023284"/>
    </source>
</evidence>
<evidence type="ECO:0000259" key="8">
    <source>
        <dbReference type="Pfam" id="PF00462"/>
    </source>
</evidence>
<dbReference type="HOGENOM" id="CLU_026126_7_2_1"/>
<evidence type="ECO:0000256" key="3">
    <source>
        <dbReference type="ARBA" id="ARBA00013662"/>
    </source>
</evidence>
<dbReference type="CTD" id="2745"/>
<reference evidence="9" key="2">
    <citation type="submission" date="2025-08" db="UniProtKB">
        <authorList>
            <consortium name="Ensembl"/>
        </authorList>
    </citation>
    <scope>IDENTIFICATION</scope>
</reference>
<dbReference type="SUPFAM" id="SSF52833">
    <property type="entry name" value="Thioredoxin-like"/>
    <property type="match status" value="1"/>
</dbReference>
<dbReference type="InterPro" id="IPR014025">
    <property type="entry name" value="Glutaredoxin_subgr"/>
</dbReference>
<dbReference type="Ensembl" id="ENSACAT00000012939.4">
    <property type="protein sequence ID" value="ENSACAP00000012683.2"/>
    <property type="gene ID" value="ENSACAG00000012936.4"/>
</dbReference>
<feature type="domain" description="Glutaredoxin" evidence="8">
    <location>
        <begin position="15"/>
        <end position="80"/>
    </location>
</feature>
<evidence type="ECO:0000256" key="5">
    <source>
        <dbReference type="ARBA" id="ARBA00022982"/>
    </source>
</evidence>
<comment type="function">
    <text evidence="1">Has a glutathione-disulfide oxidoreductase activity in the presence of NADPH and glutathione reductase. Reduces low molecular weight disulfides and proteins.</text>
</comment>
<keyword evidence="4" id="KW-0813">Transport</keyword>
<name>G1KMZ3_ANOCA</name>
<dbReference type="CDD" id="cd03419">
    <property type="entry name" value="GRX_GRXh_1_2_like"/>
    <property type="match status" value="1"/>
</dbReference>
<dbReference type="Pfam" id="PF00462">
    <property type="entry name" value="Glutaredoxin"/>
    <property type="match status" value="1"/>
</dbReference>
<dbReference type="GeneTree" id="ENSGT00900000141068"/>
<organism evidence="9 10">
    <name type="scientific">Anolis carolinensis</name>
    <name type="common">Green anole</name>
    <name type="synonym">American chameleon</name>
    <dbReference type="NCBI Taxonomy" id="28377"/>
    <lineage>
        <taxon>Eukaryota</taxon>
        <taxon>Metazoa</taxon>
        <taxon>Chordata</taxon>
        <taxon>Craniata</taxon>
        <taxon>Vertebrata</taxon>
        <taxon>Euteleostomi</taxon>
        <taxon>Lepidosauria</taxon>
        <taxon>Squamata</taxon>
        <taxon>Bifurcata</taxon>
        <taxon>Unidentata</taxon>
        <taxon>Episquamata</taxon>
        <taxon>Toxicofera</taxon>
        <taxon>Iguania</taxon>
        <taxon>Dactyloidae</taxon>
        <taxon>Anolis</taxon>
    </lineage>
</organism>
<dbReference type="PANTHER" id="PTHR46185">
    <property type="entry name" value="GLUTAREDOXIN-1"/>
    <property type="match status" value="1"/>
</dbReference>
<sequence length="105" mass="11543">MAQQFVMSRLAPNKVVIFGKTGCPYCYKAVELLEALHLKPGHLEYIDLSSRSDTPDIQDYLLRATGARTVPRIFIGDTCIGGFSDLEALNKSGELETLLKKIGAL</sequence>
<dbReference type="AlphaFoldDB" id="G1KMZ3"/>
<dbReference type="Bgee" id="ENSACAG00000012936">
    <property type="expression patterns" value="Expressed in liver and 12 other cell types or tissues"/>
</dbReference>
<gene>
    <name evidence="9" type="primary">GLRX</name>
</gene>
<keyword evidence="10" id="KW-1185">Reference proteome</keyword>
<dbReference type="PRINTS" id="PR00160">
    <property type="entry name" value="GLUTAREDOXIN"/>
</dbReference>
<dbReference type="PANTHER" id="PTHR46185:SF1">
    <property type="entry name" value="GLUTAREDOXIN-1"/>
    <property type="match status" value="1"/>
</dbReference>
<dbReference type="InterPro" id="IPR011899">
    <property type="entry name" value="Glutaredoxin_euk/vir"/>
</dbReference>
<evidence type="ECO:0000256" key="4">
    <source>
        <dbReference type="ARBA" id="ARBA00022448"/>
    </source>
</evidence>
<reference evidence="9" key="3">
    <citation type="submission" date="2025-09" db="UniProtKB">
        <authorList>
            <consortium name="Ensembl"/>
        </authorList>
    </citation>
    <scope>IDENTIFICATION</scope>
</reference>
<comment type="similarity">
    <text evidence="2">Belongs to the glutaredoxin family.</text>
</comment>
<dbReference type="OMA" id="KPGHLEC"/>
<keyword evidence="5" id="KW-0249">Electron transport</keyword>
<dbReference type="PROSITE" id="PS00195">
    <property type="entry name" value="GLUTAREDOXIN_1"/>
    <property type="match status" value="1"/>
</dbReference>
<dbReference type="GO" id="GO:0015038">
    <property type="term" value="F:glutathione disulfide oxidoreductase activity"/>
    <property type="evidence" value="ECO:0000318"/>
    <property type="project" value="GO_Central"/>
</dbReference>
<proteinExistence type="inferred from homology"/>
<dbReference type="InterPro" id="IPR011767">
    <property type="entry name" value="GLR_AS"/>
</dbReference>
<dbReference type="FunCoup" id="G1KMZ3">
    <property type="interactions" value="492"/>
</dbReference>
<dbReference type="GeneID" id="100562408"/>
<protein>
    <recommendedName>
        <fullName evidence="3">Glutaredoxin-1</fullName>
    </recommendedName>
</protein>
<accession>G1KMZ3</accession>
<dbReference type="InterPro" id="IPR002109">
    <property type="entry name" value="Glutaredoxin"/>
</dbReference>
<evidence type="ECO:0000313" key="9">
    <source>
        <dbReference type="Ensembl" id="ENSACAP00000012683.2"/>
    </source>
</evidence>